<reference evidence="1 2" key="1">
    <citation type="journal article" date="2020" name="Appl. Environ. Microbiol.">
        <title>Genomic Characteristics of a Novel Species of Ammonia-Oxidizing Archaea from the Jiulong River Estuary.</title>
        <authorList>
            <person name="Zou D."/>
            <person name="Wan R."/>
            <person name="Han L."/>
            <person name="Xu M.N."/>
            <person name="Liu Y."/>
            <person name="Liu H."/>
            <person name="Kao S.J."/>
            <person name="Li M."/>
        </authorList>
    </citation>
    <scope>NUCLEOTIDE SEQUENCE [LARGE SCALE GENOMIC DNA]</scope>
    <source>
        <strain evidence="1">W1bin1</strain>
    </source>
</reference>
<evidence type="ECO:0000313" key="1">
    <source>
        <dbReference type="EMBL" id="MBA4451777.1"/>
    </source>
</evidence>
<dbReference type="Proteomes" id="UP000559653">
    <property type="component" value="Unassembled WGS sequence"/>
</dbReference>
<accession>A0AC60VWG4</accession>
<dbReference type="EMBL" id="JACEMZ010000002">
    <property type="protein sequence ID" value="MBA4451777.1"/>
    <property type="molecule type" value="Genomic_DNA"/>
</dbReference>
<proteinExistence type="predicted"/>
<comment type="caution">
    <text evidence="1">The sequence shown here is derived from an EMBL/GenBank/DDBJ whole genome shotgun (WGS) entry which is preliminary data.</text>
</comment>
<evidence type="ECO:0000313" key="2">
    <source>
        <dbReference type="Proteomes" id="UP000559653"/>
    </source>
</evidence>
<name>A0AC60VWG4_9ARCH</name>
<sequence>MQRKIIIIGILMFVVSIVINPIYAQFTDYNDHDPGITLVEIPSWIKNTAQWWATDAITEREFLQAIEYLIDNKIILISVSPAEDIPNITATYTLPASRQAEFVQVSGSFDIKHTGPLTLTIIQPDKSELILTTISRDGTFAATMEITSDSQIGAYVVYAEIEGELHLVNAFEIKDRDTNKVPVWIKNNAQWWSESKITDLDFVKGIEFLVSNKIIVIDTPSKQTIPPGPGLTEDKCSGNARCFSGQVTQVIDGDTIRINEHSIRFAMSSAPELGDTGGEEALDFIDDICPVGSIALVDEDDGQTEGSYGRIVAVIYCNDRNLNSELLDANLGYLATEFCSKSEFSSEKWAQKHGCADSKPNLSIEVTESENCDPSYPDFCIPSPPPDLDCKDIPQKKFTVLQPDPHKFDGNYDGFGCER</sequence>
<protein>
    <submittedName>
        <fullName evidence="1">Uncharacterized protein</fullName>
    </submittedName>
</protein>
<organism evidence="1 2">
    <name type="scientific">Candidatus Nitrosomaritimum aestuariumsis</name>
    <dbReference type="NCBI Taxonomy" id="3342354"/>
    <lineage>
        <taxon>Archaea</taxon>
        <taxon>Nitrososphaerota</taxon>
        <taxon>Nitrososphaeria</taxon>
        <taxon>Nitrosopumilales</taxon>
        <taxon>Nitrosopumilaceae</taxon>
        <taxon>Candidatus Nitrosomaritimum</taxon>
    </lineage>
</organism>
<gene>
    <name evidence="1" type="ORF">H2B03_01170</name>
</gene>